<dbReference type="KEGG" id="kal:KALB_7228"/>
<feature type="signal peptide" evidence="1">
    <location>
        <begin position="1"/>
        <end position="24"/>
    </location>
</feature>
<evidence type="ECO:0000313" key="2">
    <source>
        <dbReference type="EMBL" id="AHI00586.1"/>
    </source>
</evidence>
<evidence type="ECO:0000313" key="3">
    <source>
        <dbReference type="Proteomes" id="UP000019225"/>
    </source>
</evidence>
<dbReference type="Proteomes" id="UP000019225">
    <property type="component" value="Chromosome"/>
</dbReference>
<protein>
    <recommendedName>
        <fullName evidence="4">Secreted protein</fullName>
    </recommendedName>
</protein>
<dbReference type="OrthoDB" id="3698865at2"/>
<dbReference type="STRING" id="1449976.KALB_7228"/>
<keyword evidence="3" id="KW-1185">Reference proteome</keyword>
<dbReference type="AlphaFoldDB" id="W5WIL4"/>
<feature type="chain" id="PRO_5004875424" description="Secreted protein" evidence="1">
    <location>
        <begin position="25"/>
        <end position="93"/>
    </location>
</feature>
<proteinExistence type="predicted"/>
<accession>W5WIL4</accession>
<reference evidence="2 3" key="1">
    <citation type="journal article" date="2014" name="BMC Genomics">
        <title>Complete genome sequence of producer of the glycopeptide antibiotic Aculeximycin Kutzneria albida DSM 43870T, a representative of minor genus of Pseudonocardiaceae.</title>
        <authorList>
            <person name="Rebets Y."/>
            <person name="Tokovenko B."/>
            <person name="Lushchyk I."/>
            <person name="Ruckert C."/>
            <person name="Zaburannyi N."/>
            <person name="Bechthold A."/>
            <person name="Kalinowski J."/>
            <person name="Luzhetskyy A."/>
        </authorList>
    </citation>
    <scope>NUCLEOTIDE SEQUENCE [LARGE SCALE GENOMIC DNA]</scope>
    <source>
        <strain evidence="2">DSM 43870</strain>
    </source>
</reference>
<sequence>MRTASAALAAAVLATGLGAGTALAAEGLHDCDTRVEGNSGTGWCHGTGSFQLALRCVDGTEQYSGIVYIQQGYGLVSTSCFGKALSARILMRS</sequence>
<dbReference type="HOGENOM" id="CLU_2395883_0_0_11"/>
<organism evidence="2 3">
    <name type="scientific">Kutzneria albida DSM 43870</name>
    <dbReference type="NCBI Taxonomy" id="1449976"/>
    <lineage>
        <taxon>Bacteria</taxon>
        <taxon>Bacillati</taxon>
        <taxon>Actinomycetota</taxon>
        <taxon>Actinomycetes</taxon>
        <taxon>Pseudonocardiales</taxon>
        <taxon>Pseudonocardiaceae</taxon>
        <taxon>Kutzneria</taxon>
    </lineage>
</organism>
<name>W5WIL4_9PSEU</name>
<dbReference type="EMBL" id="CP007155">
    <property type="protein sequence ID" value="AHI00586.1"/>
    <property type="molecule type" value="Genomic_DNA"/>
</dbReference>
<gene>
    <name evidence="2" type="ORF">KALB_7228</name>
</gene>
<evidence type="ECO:0008006" key="4">
    <source>
        <dbReference type="Google" id="ProtNLM"/>
    </source>
</evidence>
<evidence type="ECO:0000256" key="1">
    <source>
        <dbReference type="SAM" id="SignalP"/>
    </source>
</evidence>
<dbReference type="RefSeq" id="WP_025360429.1">
    <property type="nucleotide sequence ID" value="NZ_CP007155.1"/>
</dbReference>
<keyword evidence="1" id="KW-0732">Signal</keyword>